<sequence>MSEAVGSGSAFLGFNLDDIPEQEVVDTGEYLLSISADPKVEPTKDGTGQNIIFNLLIKQHRSGEEPTGDLRSVRHWVNLPKESDVESTKNFKLRMLKRFCDAFGITYGATGVQLEGTAGLQGWAILEKVTVD</sequence>
<comment type="caution">
    <text evidence="1">The sequence shown here is derived from an EMBL/GenBank/DDBJ whole genome shotgun (WGS) entry which is preliminary data.</text>
</comment>
<dbReference type="EMBL" id="LAZR01062369">
    <property type="protein sequence ID" value="KKK61663.1"/>
    <property type="molecule type" value="Genomic_DNA"/>
</dbReference>
<proteinExistence type="predicted"/>
<organism evidence="1">
    <name type="scientific">marine sediment metagenome</name>
    <dbReference type="NCBI Taxonomy" id="412755"/>
    <lineage>
        <taxon>unclassified sequences</taxon>
        <taxon>metagenomes</taxon>
        <taxon>ecological metagenomes</taxon>
    </lineage>
</organism>
<feature type="non-terminal residue" evidence="1">
    <location>
        <position position="132"/>
    </location>
</feature>
<protein>
    <recommendedName>
        <fullName evidence="2">DUF669 domain-containing protein</fullName>
    </recommendedName>
</protein>
<accession>A0A0F8WYB8</accession>
<evidence type="ECO:0008006" key="2">
    <source>
        <dbReference type="Google" id="ProtNLM"/>
    </source>
</evidence>
<name>A0A0F8WYB8_9ZZZZ</name>
<gene>
    <name evidence="1" type="ORF">LCGC14_3012060</name>
</gene>
<reference evidence="1" key="1">
    <citation type="journal article" date="2015" name="Nature">
        <title>Complex archaea that bridge the gap between prokaryotes and eukaryotes.</title>
        <authorList>
            <person name="Spang A."/>
            <person name="Saw J.H."/>
            <person name="Jorgensen S.L."/>
            <person name="Zaremba-Niedzwiedzka K."/>
            <person name="Martijn J."/>
            <person name="Lind A.E."/>
            <person name="van Eijk R."/>
            <person name="Schleper C."/>
            <person name="Guy L."/>
            <person name="Ettema T.J."/>
        </authorList>
    </citation>
    <scope>NUCLEOTIDE SEQUENCE</scope>
</reference>
<dbReference type="AlphaFoldDB" id="A0A0F8WYB8"/>
<evidence type="ECO:0000313" key="1">
    <source>
        <dbReference type="EMBL" id="KKK61663.1"/>
    </source>
</evidence>